<protein>
    <submittedName>
        <fullName evidence="1">Uncharacterized protein</fullName>
    </submittedName>
</protein>
<accession>A0A5B7FF37</accession>
<organism evidence="1 2">
    <name type="scientific">Portunus trituberculatus</name>
    <name type="common">Swimming crab</name>
    <name type="synonym">Neptunus trituberculatus</name>
    <dbReference type="NCBI Taxonomy" id="210409"/>
    <lineage>
        <taxon>Eukaryota</taxon>
        <taxon>Metazoa</taxon>
        <taxon>Ecdysozoa</taxon>
        <taxon>Arthropoda</taxon>
        <taxon>Crustacea</taxon>
        <taxon>Multicrustacea</taxon>
        <taxon>Malacostraca</taxon>
        <taxon>Eumalacostraca</taxon>
        <taxon>Eucarida</taxon>
        <taxon>Decapoda</taxon>
        <taxon>Pleocyemata</taxon>
        <taxon>Brachyura</taxon>
        <taxon>Eubrachyura</taxon>
        <taxon>Portunoidea</taxon>
        <taxon>Portunidae</taxon>
        <taxon>Portuninae</taxon>
        <taxon>Portunus</taxon>
    </lineage>
</organism>
<proteinExistence type="predicted"/>
<reference evidence="1 2" key="1">
    <citation type="submission" date="2019-05" db="EMBL/GenBank/DDBJ databases">
        <title>Another draft genome of Portunus trituberculatus and its Hox gene families provides insights of decapod evolution.</title>
        <authorList>
            <person name="Jeong J.-H."/>
            <person name="Song I."/>
            <person name="Kim S."/>
            <person name="Choi T."/>
            <person name="Kim D."/>
            <person name="Ryu S."/>
            <person name="Kim W."/>
        </authorList>
    </citation>
    <scope>NUCLEOTIDE SEQUENCE [LARGE SCALE GENOMIC DNA]</scope>
    <source>
        <tissue evidence="1">Muscle</tissue>
    </source>
</reference>
<dbReference type="EMBL" id="VSRR010005951">
    <property type="protein sequence ID" value="MPC43703.1"/>
    <property type="molecule type" value="Genomic_DNA"/>
</dbReference>
<comment type="caution">
    <text evidence="1">The sequence shown here is derived from an EMBL/GenBank/DDBJ whole genome shotgun (WGS) entry which is preliminary data.</text>
</comment>
<evidence type="ECO:0000313" key="2">
    <source>
        <dbReference type="Proteomes" id="UP000324222"/>
    </source>
</evidence>
<sequence>MDGRRLSSSIRLSIPVRNSPAAVVRQGGRRGALPSSCSRETPRHITHKQCVAYEVSRAPSPSCRRGNDGEQNEGVYIFCDALCKVCCSVAPLGVTDMKASRRKWEAQGGGTRDWYSWGRLSGPEGKAGPGVCEFLNRGIVFFPLLRSAAGWKVLKNWCHYAS</sequence>
<evidence type="ECO:0000313" key="1">
    <source>
        <dbReference type="EMBL" id="MPC43703.1"/>
    </source>
</evidence>
<name>A0A5B7FF37_PORTR</name>
<gene>
    <name evidence="1" type="ORF">E2C01_037355</name>
</gene>
<dbReference type="Proteomes" id="UP000324222">
    <property type="component" value="Unassembled WGS sequence"/>
</dbReference>
<dbReference type="AlphaFoldDB" id="A0A5B7FF37"/>
<keyword evidence="2" id="KW-1185">Reference proteome</keyword>